<dbReference type="GO" id="GO:0000981">
    <property type="term" value="F:DNA-binding transcription factor activity, RNA polymerase II-specific"/>
    <property type="evidence" value="ECO:0007669"/>
    <property type="project" value="TreeGrafter"/>
</dbReference>
<accession>A0A2G9RT86</accession>
<dbReference type="Pfam" id="PF07710">
    <property type="entry name" value="P53_tetramer"/>
    <property type="match status" value="1"/>
</dbReference>
<dbReference type="SUPFAM" id="SSF47719">
    <property type="entry name" value="p53 tetramerization domain"/>
    <property type="match status" value="1"/>
</dbReference>
<name>A0A2G9RT86_AQUCT</name>
<reference evidence="3" key="1">
    <citation type="journal article" date="2017" name="Nat. Commun.">
        <title>The North American bullfrog draft genome provides insight into hormonal regulation of long noncoding RNA.</title>
        <authorList>
            <person name="Hammond S.A."/>
            <person name="Warren R.L."/>
            <person name="Vandervalk B.P."/>
            <person name="Kucuk E."/>
            <person name="Khan H."/>
            <person name="Gibb E.A."/>
            <person name="Pandoh P."/>
            <person name="Kirk H."/>
            <person name="Zhao Y."/>
            <person name="Jones M."/>
            <person name="Mungall A.J."/>
            <person name="Coope R."/>
            <person name="Pleasance S."/>
            <person name="Moore R.A."/>
            <person name="Holt R.A."/>
            <person name="Round J.M."/>
            <person name="Ohora S."/>
            <person name="Walle B.V."/>
            <person name="Veldhoen N."/>
            <person name="Helbing C.C."/>
            <person name="Birol I."/>
        </authorList>
    </citation>
    <scope>NUCLEOTIDE SEQUENCE [LARGE SCALE GENOMIC DNA]</scope>
</reference>
<dbReference type="GO" id="GO:0005634">
    <property type="term" value="C:nucleus"/>
    <property type="evidence" value="ECO:0007669"/>
    <property type="project" value="InterPro"/>
</dbReference>
<feature type="domain" description="p53 tetramerisation" evidence="1">
    <location>
        <begin position="18"/>
        <end position="58"/>
    </location>
</feature>
<dbReference type="InterPro" id="IPR010991">
    <property type="entry name" value="p53_tetrameristn"/>
</dbReference>
<dbReference type="OrthoDB" id="5915660at2759"/>
<evidence type="ECO:0000313" key="2">
    <source>
        <dbReference type="EMBL" id="PIO30441.1"/>
    </source>
</evidence>
<protein>
    <recommendedName>
        <fullName evidence="1">p53 tetramerisation domain-containing protein</fullName>
    </recommendedName>
</protein>
<sequence>MKQCFRQNTHGIQMASIKKRRSPDDEVLYIPVKGREIYETLLKIKESLELMQYLPQHTIENYRQQQQHLLQKQLLTACFRNELMDPRADLLKDKDSFPKYSTFSHLPMYP</sequence>
<proteinExistence type="predicted"/>
<dbReference type="Proteomes" id="UP000228934">
    <property type="component" value="Unassembled WGS sequence"/>
</dbReference>
<dbReference type="PANTHER" id="PTHR11447">
    <property type="entry name" value="CELLULAR TUMOR ANTIGEN P53"/>
    <property type="match status" value="1"/>
</dbReference>
<dbReference type="AlphaFoldDB" id="A0A2G9RT86"/>
<organism evidence="2 3">
    <name type="scientific">Aquarana catesbeiana</name>
    <name type="common">American bullfrog</name>
    <name type="synonym">Rana catesbeiana</name>
    <dbReference type="NCBI Taxonomy" id="8400"/>
    <lineage>
        <taxon>Eukaryota</taxon>
        <taxon>Metazoa</taxon>
        <taxon>Chordata</taxon>
        <taxon>Craniata</taxon>
        <taxon>Vertebrata</taxon>
        <taxon>Euteleostomi</taxon>
        <taxon>Amphibia</taxon>
        <taxon>Batrachia</taxon>
        <taxon>Anura</taxon>
        <taxon>Neobatrachia</taxon>
        <taxon>Ranoidea</taxon>
        <taxon>Ranidae</taxon>
        <taxon>Aquarana</taxon>
    </lineage>
</organism>
<dbReference type="InterPro" id="IPR002117">
    <property type="entry name" value="p53_tumour_suppressor"/>
</dbReference>
<dbReference type="InterPro" id="IPR036674">
    <property type="entry name" value="p53_tetramer_sf"/>
</dbReference>
<gene>
    <name evidence="2" type="ORF">AB205_0211330</name>
</gene>
<evidence type="ECO:0000313" key="3">
    <source>
        <dbReference type="Proteomes" id="UP000228934"/>
    </source>
</evidence>
<dbReference type="GO" id="GO:0000978">
    <property type="term" value="F:RNA polymerase II cis-regulatory region sequence-specific DNA binding"/>
    <property type="evidence" value="ECO:0007669"/>
    <property type="project" value="TreeGrafter"/>
</dbReference>
<dbReference type="FunFam" id="4.10.170.10:FF:000001">
    <property type="entry name" value="Cellular tumor antigen p53"/>
    <property type="match status" value="1"/>
</dbReference>
<evidence type="ECO:0000259" key="1">
    <source>
        <dbReference type="Pfam" id="PF07710"/>
    </source>
</evidence>
<dbReference type="PANTHER" id="PTHR11447:SF8">
    <property type="entry name" value="TUMOR PROTEIN 63"/>
    <property type="match status" value="1"/>
</dbReference>
<dbReference type="Gene3D" id="4.10.170.10">
    <property type="entry name" value="p53-like tetramerisation domain"/>
    <property type="match status" value="1"/>
</dbReference>
<dbReference type="GO" id="GO:0006915">
    <property type="term" value="P:apoptotic process"/>
    <property type="evidence" value="ECO:0007669"/>
    <property type="project" value="InterPro"/>
</dbReference>
<dbReference type="GO" id="GO:0051262">
    <property type="term" value="P:protein tetramerization"/>
    <property type="evidence" value="ECO:0007669"/>
    <property type="project" value="InterPro"/>
</dbReference>
<keyword evidence="3" id="KW-1185">Reference proteome</keyword>
<dbReference type="EMBL" id="KV936900">
    <property type="protein sequence ID" value="PIO30441.1"/>
    <property type="molecule type" value="Genomic_DNA"/>
</dbReference>